<dbReference type="InterPro" id="IPR029026">
    <property type="entry name" value="tRNA_m1G_MTases_N"/>
</dbReference>
<dbReference type="InterPro" id="IPR001537">
    <property type="entry name" value="SpoU_MeTrfase"/>
</dbReference>
<dbReference type="InterPro" id="IPR029028">
    <property type="entry name" value="Alpha/beta_knot_MTases"/>
</dbReference>
<evidence type="ECO:0000256" key="8">
    <source>
        <dbReference type="ARBA" id="ARBA00023128"/>
    </source>
</evidence>
<dbReference type="GO" id="GO:0016435">
    <property type="term" value="F:rRNA (guanine) methyltransferase activity"/>
    <property type="evidence" value="ECO:0007669"/>
    <property type="project" value="TreeGrafter"/>
</dbReference>
<keyword evidence="3" id="KW-0698">rRNA processing</keyword>
<gene>
    <name evidence="12" type="ORF">M409DRAFT_64604</name>
</gene>
<dbReference type="InterPro" id="IPR047182">
    <property type="entry name" value="MRM1"/>
</dbReference>
<evidence type="ECO:0000256" key="1">
    <source>
        <dbReference type="ARBA" id="ARBA00004173"/>
    </source>
</evidence>
<dbReference type="SUPFAM" id="SSF75217">
    <property type="entry name" value="alpha/beta knot"/>
    <property type="match status" value="1"/>
</dbReference>
<keyword evidence="13" id="KW-1185">Reference proteome</keyword>
<feature type="compositionally biased region" description="Basic and acidic residues" evidence="10">
    <location>
        <begin position="43"/>
        <end position="65"/>
    </location>
</feature>
<evidence type="ECO:0000256" key="10">
    <source>
        <dbReference type="SAM" id="MobiDB-lite"/>
    </source>
</evidence>
<dbReference type="SMART" id="SM00967">
    <property type="entry name" value="SpoU_sub_bind"/>
    <property type="match status" value="1"/>
</dbReference>
<evidence type="ECO:0000259" key="11">
    <source>
        <dbReference type="SMART" id="SM00967"/>
    </source>
</evidence>
<evidence type="ECO:0000313" key="13">
    <source>
        <dbReference type="Proteomes" id="UP000799537"/>
    </source>
</evidence>
<feature type="domain" description="RNA 2-O ribose methyltransferase substrate binding" evidence="11">
    <location>
        <begin position="85"/>
        <end position="173"/>
    </location>
</feature>
<keyword evidence="7" id="KW-0809">Transit peptide</keyword>
<dbReference type="Pfam" id="PF00588">
    <property type="entry name" value="SpoU_methylase"/>
    <property type="match status" value="1"/>
</dbReference>
<dbReference type="Gene3D" id="3.30.1330.30">
    <property type="match status" value="1"/>
</dbReference>
<dbReference type="Proteomes" id="UP000799537">
    <property type="component" value="Unassembled WGS sequence"/>
</dbReference>
<evidence type="ECO:0000256" key="9">
    <source>
        <dbReference type="ARBA" id="ARBA00034881"/>
    </source>
</evidence>
<dbReference type="GeneID" id="54569419"/>
<accession>A0A6A6CSM9</accession>
<dbReference type="GO" id="GO:0003723">
    <property type="term" value="F:RNA binding"/>
    <property type="evidence" value="ECO:0007669"/>
    <property type="project" value="InterPro"/>
</dbReference>
<dbReference type="CDD" id="cd18105">
    <property type="entry name" value="SpoU-like_MRM1"/>
    <property type="match status" value="1"/>
</dbReference>
<evidence type="ECO:0000256" key="2">
    <source>
        <dbReference type="ARBA" id="ARBA00007228"/>
    </source>
</evidence>
<keyword evidence="4" id="KW-0489">Methyltransferase</keyword>
<protein>
    <recommendedName>
        <fullName evidence="9">rRNA methyltransferase 1, mitochondrial</fullName>
    </recommendedName>
</protein>
<evidence type="ECO:0000256" key="5">
    <source>
        <dbReference type="ARBA" id="ARBA00022679"/>
    </source>
</evidence>
<dbReference type="OrthoDB" id="270651at2759"/>
<evidence type="ECO:0000256" key="7">
    <source>
        <dbReference type="ARBA" id="ARBA00022946"/>
    </source>
</evidence>
<keyword evidence="6" id="KW-0949">S-adenosyl-L-methionine</keyword>
<dbReference type="PANTHER" id="PTHR46103:SF1">
    <property type="entry name" value="RRNA METHYLTRANSFERASE 1, MITOCHONDRIAL"/>
    <property type="match status" value="1"/>
</dbReference>
<feature type="compositionally biased region" description="Basic and acidic residues" evidence="10">
    <location>
        <begin position="1"/>
        <end position="16"/>
    </location>
</feature>
<dbReference type="SUPFAM" id="SSF55315">
    <property type="entry name" value="L30e-like"/>
    <property type="match status" value="1"/>
</dbReference>
<dbReference type="InterPro" id="IPR029064">
    <property type="entry name" value="Ribosomal_eL30-like_sf"/>
</dbReference>
<reference evidence="12" key="1">
    <citation type="journal article" date="2020" name="Stud. Mycol.">
        <title>101 Dothideomycetes genomes: a test case for predicting lifestyles and emergence of pathogens.</title>
        <authorList>
            <person name="Haridas S."/>
            <person name="Albert R."/>
            <person name="Binder M."/>
            <person name="Bloem J."/>
            <person name="Labutti K."/>
            <person name="Salamov A."/>
            <person name="Andreopoulos B."/>
            <person name="Baker S."/>
            <person name="Barry K."/>
            <person name="Bills G."/>
            <person name="Bluhm B."/>
            <person name="Cannon C."/>
            <person name="Castanera R."/>
            <person name="Culley D."/>
            <person name="Daum C."/>
            <person name="Ezra D."/>
            <person name="Gonzalez J."/>
            <person name="Henrissat B."/>
            <person name="Kuo A."/>
            <person name="Liang C."/>
            <person name="Lipzen A."/>
            <person name="Lutzoni F."/>
            <person name="Magnuson J."/>
            <person name="Mondo S."/>
            <person name="Nolan M."/>
            <person name="Ohm R."/>
            <person name="Pangilinan J."/>
            <person name="Park H.-J."/>
            <person name="Ramirez L."/>
            <person name="Alfaro M."/>
            <person name="Sun H."/>
            <person name="Tritt A."/>
            <person name="Yoshinaga Y."/>
            <person name="Zwiers L.-H."/>
            <person name="Turgeon B."/>
            <person name="Goodwin S."/>
            <person name="Spatafora J."/>
            <person name="Crous P."/>
            <person name="Grigoriev I."/>
        </authorList>
    </citation>
    <scope>NUCLEOTIDE SEQUENCE</scope>
    <source>
        <strain evidence="12">ATCC 36951</strain>
    </source>
</reference>
<dbReference type="EMBL" id="ML993586">
    <property type="protein sequence ID" value="KAF2170287.1"/>
    <property type="molecule type" value="Genomic_DNA"/>
</dbReference>
<dbReference type="PANTHER" id="PTHR46103">
    <property type="entry name" value="RRNA METHYLTRANSFERASE 1, MITOCHONDRIAL"/>
    <property type="match status" value="1"/>
</dbReference>
<proteinExistence type="inferred from homology"/>
<dbReference type="AlphaFoldDB" id="A0A6A6CSM9"/>
<dbReference type="InterPro" id="IPR047261">
    <property type="entry name" value="MRM1_MeTrfase_dom"/>
</dbReference>
<evidence type="ECO:0000313" key="12">
    <source>
        <dbReference type="EMBL" id="KAF2170287.1"/>
    </source>
</evidence>
<dbReference type="InterPro" id="IPR013123">
    <property type="entry name" value="SpoU_subst-bd"/>
</dbReference>
<dbReference type="RefSeq" id="XP_033671176.1">
    <property type="nucleotide sequence ID" value="XM_033816147.1"/>
</dbReference>
<dbReference type="Gene3D" id="3.40.1280.10">
    <property type="match status" value="1"/>
</dbReference>
<feature type="region of interest" description="Disordered" evidence="10">
    <location>
        <begin position="1"/>
        <end position="68"/>
    </location>
</feature>
<evidence type="ECO:0000256" key="6">
    <source>
        <dbReference type="ARBA" id="ARBA00022691"/>
    </source>
</evidence>
<evidence type="ECO:0000256" key="4">
    <source>
        <dbReference type="ARBA" id="ARBA00022603"/>
    </source>
</evidence>
<keyword evidence="8" id="KW-0496">Mitochondrion</keyword>
<organism evidence="12 13">
    <name type="scientific">Zasmidium cellare ATCC 36951</name>
    <dbReference type="NCBI Taxonomy" id="1080233"/>
    <lineage>
        <taxon>Eukaryota</taxon>
        <taxon>Fungi</taxon>
        <taxon>Dikarya</taxon>
        <taxon>Ascomycota</taxon>
        <taxon>Pezizomycotina</taxon>
        <taxon>Dothideomycetes</taxon>
        <taxon>Dothideomycetidae</taxon>
        <taxon>Mycosphaerellales</taxon>
        <taxon>Mycosphaerellaceae</taxon>
        <taxon>Zasmidium</taxon>
    </lineage>
</organism>
<dbReference type="GO" id="GO:0005739">
    <property type="term" value="C:mitochondrion"/>
    <property type="evidence" value="ECO:0007669"/>
    <property type="project" value="UniProtKB-SubCell"/>
</dbReference>
<name>A0A6A6CSM9_ZASCE</name>
<evidence type="ECO:0000256" key="3">
    <source>
        <dbReference type="ARBA" id="ARBA00022552"/>
    </source>
</evidence>
<comment type="subcellular location">
    <subcellularLocation>
        <location evidence="1">Mitochondrion</location>
    </subcellularLocation>
</comment>
<keyword evidence="5" id="KW-0808">Transferase</keyword>
<comment type="similarity">
    <text evidence="2">Belongs to the class IV-like SAM-binding methyltransferase superfamily. RNA methyltransferase TrmH family.</text>
</comment>
<dbReference type="Pfam" id="PF08032">
    <property type="entry name" value="SpoU_sub_bind"/>
    <property type="match status" value="1"/>
</dbReference>
<sequence length="403" mass="43372">MPNRKTESIIRQRSDGELAVSVGTGGPVEQGHETYSPAVSRKGSQDARVERPERLERPERRSCRDVDEDDEIPLPLPYTTAASEFLYGHNTVLAALRAKQRKMYKLYIHPKIFDREAGVERGLGGKASNEFVTLAKEAGVPFRNEFKTKLLDRMSDGRPHNGVLLEASKLPTPPVLSLGKPNARDSTIPLALAQQSAEDAEINGMPEAINSIANSWRHPLIVLLDGITDPGNLGNILRTCHFYGVDAVAVATNTCANLSSAVLAKASSGACEAVRLLSLPQPSNFAYESARNGWKIYASVAPSKDVVGQPTHLTTSSVATASPLAKHPCILMLGAEGEGLRENLRNRAHSTVSIERGKKIRGTPNVGVDSINVSVAAGVLMDAFLSKPSDAPEKIDTTSDLGW</sequence>